<dbReference type="SUPFAM" id="SSF50998">
    <property type="entry name" value="Quinoprotein alcohol dehydrogenase-like"/>
    <property type="match status" value="1"/>
</dbReference>
<feature type="domain" description="Pyrrolo-quinoline quinone repeat" evidence="1">
    <location>
        <begin position="82"/>
        <end position="205"/>
    </location>
</feature>
<evidence type="ECO:0000313" key="3">
    <source>
        <dbReference type="Proteomes" id="UP000183376"/>
    </source>
</evidence>
<organism evidence="2 3">
    <name type="scientific">Allokutzneria albata</name>
    <name type="common">Kibdelosporangium albatum</name>
    <dbReference type="NCBI Taxonomy" id="211114"/>
    <lineage>
        <taxon>Bacteria</taxon>
        <taxon>Bacillati</taxon>
        <taxon>Actinomycetota</taxon>
        <taxon>Actinomycetes</taxon>
        <taxon>Pseudonocardiales</taxon>
        <taxon>Pseudonocardiaceae</taxon>
        <taxon>Allokutzneria</taxon>
    </lineage>
</organism>
<dbReference type="InterPro" id="IPR011047">
    <property type="entry name" value="Quinoprotein_ADH-like_sf"/>
</dbReference>
<sequence>MSEHMSVAWTVALPEAPGGQLAAVPGGCAVATAGRLTVFDGSGRQLWSVETGAGPVRAPLAVPGGLLVRPENDDLVVRAADTGAEVRRWAAKGVIAVSLAPDGNLLTVDSTPALAKTSLKGSQLWSTALTARSFFPPVVTGELVVVPGKDGVHALDGDGGLRWVAKGPGRGVREPITVLRDGRLLVEFLEEIGSGLYAVDPGDGTTERVSSRWTPHQPITALPATADRFVAQGPTESPLPFTRSHTVMSVDLPGEVRWKSEVPAKPDLVLAAPDGHLFVIGRPQPRLSHRRAEKDSDYVLCLDPKGQRRWLWTLPEAMAYAPVLDADGTLYVGTRGTLLAVRP</sequence>
<dbReference type="Proteomes" id="UP000183376">
    <property type="component" value="Chromosome I"/>
</dbReference>
<protein>
    <submittedName>
        <fullName evidence="2">Outer membrane protein assembly factor BamB, contains PQQ-like beta-propeller repeat</fullName>
    </submittedName>
</protein>
<dbReference type="RefSeq" id="WP_081900389.1">
    <property type="nucleotide sequence ID" value="NZ_JOEF01000012.1"/>
</dbReference>
<dbReference type="eggNOG" id="COG1520">
    <property type="taxonomic scope" value="Bacteria"/>
</dbReference>
<dbReference type="AlphaFoldDB" id="A0A1G9W8E8"/>
<dbReference type="OrthoDB" id="3453891at2"/>
<gene>
    <name evidence="2" type="ORF">SAMN04489726_3457</name>
</gene>
<dbReference type="InterPro" id="IPR002372">
    <property type="entry name" value="PQQ_rpt_dom"/>
</dbReference>
<dbReference type="Pfam" id="PF13360">
    <property type="entry name" value="PQQ_2"/>
    <property type="match status" value="1"/>
</dbReference>
<accession>A0A1G9W8E8</accession>
<evidence type="ECO:0000313" key="2">
    <source>
        <dbReference type="EMBL" id="SDM80770.1"/>
    </source>
</evidence>
<dbReference type="Gene3D" id="2.130.10.10">
    <property type="entry name" value="YVTN repeat-like/Quinoprotein amine dehydrogenase"/>
    <property type="match status" value="2"/>
</dbReference>
<name>A0A1G9W8E8_ALLAB</name>
<dbReference type="InterPro" id="IPR015943">
    <property type="entry name" value="WD40/YVTN_repeat-like_dom_sf"/>
</dbReference>
<reference evidence="2 3" key="1">
    <citation type="submission" date="2016-10" db="EMBL/GenBank/DDBJ databases">
        <authorList>
            <person name="de Groot N.N."/>
        </authorList>
    </citation>
    <scope>NUCLEOTIDE SEQUENCE [LARGE SCALE GENOMIC DNA]</scope>
    <source>
        <strain evidence="2 3">DSM 44149</strain>
    </source>
</reference>
<proteinExistence type="predicted"/>
<keyword evidence="3" id="KW-1185">Reference proteome</keyword>
<evidence type="ECO:0000259" key="1">
    <source>
        <dbReference type="Pfam" id="PF13360"/>
    </source>
</evidence>
<dbReference type="STRING" id="211114.SAMN04489726_3457"/>
<dbReference type="EMBL" id="LT629701">
    <property type="protein sequence ID" value="SDM80770.1"/>
    <property type="molecule type" value="Genomic_DNA"/>
</dbReference>